<dbReference type="EMBL" id="LNFP01000135">
    <property type="protein sequence ID" value="KUF96952.1"/>
    <property type="molecule type" value="Genomic_DNA"/>
</dbReference>
<reference evidence="3 4" key="1">
    <citation type="submission" date="2015-11" db="EMBL/GenBank/DDBJ databases">
        <title>Genomes and virulence difference between two physiological races of Phytophthora nicotianae.</title>
        <authorList>
            <person name="Liu H."/>
            <person name="Ma X."/>
            <person name="Yu H."/>
            <person name="Fang D."/>
            <person name="Li Y."/>
            <person name="Wang X."/>
            <person name="Wang W."/>
            <person name="Dong Y."/>
            <person name="Xiao B."/>
        </authorList>
    </citation>
    <scope>NUCLEOTIDE SEQUENCE [LARGE SCALE GENOMIC DNA]</scope>
    <source>
        <strain evidence="4">race 1</strain>
    </source>
</reference>
<evidence type="ECO:0000256" key="1">
    <source>
        <dbReference type="SAM" id="Coils"/>
    </source>
</evidence>
<accession>A0A0W8DKX3</accession>
<evidence type="ECO:0000313" key="4">
    <source>
        <dbReference type="Proteomes" id="UP000054636"/>
    </source>
</evidence>
<protein>
    <submittedName>
        <fullName evidence="3">Serine/threonine protein phosphatase 2A</fullName>
    </submittedName>
</protein>
<feature type="coiled-coil region" evidence="1">
    <location>
        <begin position="166"/>
        <end position="200"/>
    </location>
</feature>
<sequence>MADGNTYSRRLRSRRRSDSTSSEDEVELQHVTRSGGRRYGVYTPEPVQRTLELRSDALEDDDDEDDSDFEELDDYGETVYRSTTYCPPQVDEETYMSLMMSTKTRKWTLKIRRRPSTKFNALSSKDEQQYVDVLSSKVIGFRGGADAGVEKGAMRSVVQEIVDMKLVGLNEEIGLLRQTVQIQEREIEALKLLHDTLRHDHDEEHQKFSLAEPGSAINVHIEKVVTKHTDELWEKFMDSTSRLQQDLQTATKQQSVLSSVLKEQEEKMDSVQTIVEKTASTPIPDTASENAREMRKEFTQWRESFERELQFEMQRKVQDIENRMSRVLQDEKDALSSSADALRGLDATDPGILRVIEVAVQAVEIKKTGRVDHAALANGASVIHSERDLLYQDSSSPVQLLTQLAGLSDPDDDGRFTSPSYRRAPAPFLGQLLSSGENPWWLSRHNGRPETALSVCTLKSHLVVIIVTDE</sequence>
<dbReference type="AlphaFoldDB" id="A0A0W8DKX3"/>
<feature type="region of interest" description="Disordered" evidence="2">
    <location>
        <begin position="1"/>
        <end position="49"/>
    </location>
</feature>
<evidence type="ECO:0000256" key="2">
    <source>
        <dbReference type="SAM" id="MobiDB-lite"/>
    </source>
</evidence>
<proteinExistence type="predicted"/>
<name>A0A0W8DKX3_PHYNI</name>
<comment type="caution">
    <text evidence="3">The sequence shown here is derived from an EMBL/GenBank/DDBJ whole genome shotgun (WGS) entry which is preliminary data.</text>
</comment>
<organism evidence="3 4">
    <name type="scientific">Phytophthora nicotianae</name>
    <name type="common">Potato buckeye rot agent</name>
    <name type="synonym">Phytophthora parasitica</name>
    <dbReference type="NCBI Taxonomy" id="4792"/>
    <lineage>
        <taxon>Eukaryota</taxon>
        <taxon>Sar</taxon>
        <taxon>Stramenopiles</taxon>
        <taxon>Oomycota</taxon>
        <taxon>Peronosporomycetes</taxon>
        <taxon>Peronosporales</taxon>
        <taxon>Peronosporaceae</taxon>
        <taxon>Phytophthora</taxon>
    </lineage>
</organism>
<dbReference type="Proteomes" id="UP000054636">
    <property type="component" value="Unassembled WGS sequence"/>
</dbReference>
<evidence type="ECO:0000313" key="3">
    <source>
        <dbReference type="EMBL" id="KUF96952.1"/>
    </source>
</evidence>
<gene>
    <name evidence="3" type="ORF">AM588_10010251</name>
</gene>
<keyword evidence="1" id="KW-0175">Coiled coil</keyword>